<evidence type="ECO:0000313" key="3">
    <source>
        <dbReference type="EMBL" id="SBW00937.1"/>
    </source>
</evidence>
<reference evidence="3" key="1">
    <citation type="submission" date="2016-04" db="EMBL/GenBank/DDBJ databases">
        <authorList>
            <person name="Evans L.H."/>
            <person name="Alamgir A."/>
            <person name="Owens N."/>
            <person name="Weber N.D."/>
            <person name="Virtaneva K."/>
            <person name="Barbian K."/>
            <person name="Babar A."/>
            <person name="Rosenke K."/>
        </authorList>
    </citation>
    <scope>NUCLEOTIDE SEQUENCE</scope>
    <source>
        <strain evidence="3">86</strain>
    </source>
</reference>
<accession>A0A212JND3</accession>
<evidence type="ECO:0008006" key="4">
    <source>
        <dbReference type="Google" id="ProtNLM"/>
    </source>
</evidence>
<dbReference type="EMBL" id="FLUQ01000001">
    <property type="protein sequence ID" value="SBW00937.1"/>
    <property type="molecule type" value="Genomic_DNA"/>
</dbReference>
<evidence type="ECO:0000256" key="1">
    <source>
        <dbReference type="SAM" id="MobiDB-lite"/>
    </source>
</evidence>
<dbReference type="AlphaFoldDB" id="A0A212JND3"/>
<proteinExistence type="predicted"/>
<feature type="transmembrane region" description="Helical" evidence="2">
    <location>
        <begin position="135"/>
        <end position="155"/>
    </location>
</feature>
<protein>
    <recommendedName>
        <fullName evidence="4">Transcriptional activator TraM</fullName>
    </recommendedName>
</protein>
<keyword evidence="2" id="KW-1133">Transmembrane helix</keyword>
<keyword evidence="2" id="KW-0472">Membrane</keyword>
<keyword evidence="2" id="KW-0812">Transmembrane</keyword>
<name>A0A212JND3_9DELT</name>
<evidence type="ECO:0000256" key="2">
    <source>
        <dbReference type="SAM" id="Phobius"/>
    </source>
</evidence>
<organism evidence="3">
    <name type="scientific">uncultured delta proteobacterium</name>
    <dbReference type="NCBI Taxonomy" id="34034"/>
    <lineage>
        <taxon>Bacteria</taxon>
        <taxon>Deltaproteobacteria</taxon>
        <taxon>environmental samples</taxon>
    </lineage>
</organism>
<feature type="region of interest" description="Disordered" evidence="1">
    <location>
        <begin position="1"/>
        <end position="26"/>
    </location>
</feature>
<sequence>MSQENPPIVDAPAAQAADAPTPLETELGKAPGVGLTLEQIRSVVSKAHDVMLPKDDATLMIATILNAYLTEVDKLQARHEKGLTRLMAEKTDEYVSGVQAAVNQLSTSLSSASVEGIRKVFDDHAATLKTFKSNVYLAAVIVGMSALLNVAVFILKAVH</sequence>
<feature type="compositionally biased region" description="Low complexity" evidence="1">
    <location>
        <begin position="1"/>
        <end position="22"/>
    </location>
</feature>
<gene>
    <name evidence="3" type="ORF">KL86DPRO_11869</name>
</gene>